<dbReference type="AlphaFoldDB" id="A0A346NKX3"/>
<gene>
    <name evidence="1" type="ORF">D0Y50_07260</name>
</gene>
<dbReference type="KEGG" id="salm:D0Y50_07260"/>
<accession>A0A346NKX3</accession>
<dbReference type="RefSeq" id="WP_117316190.1">
    <property type="nucleotide sequence ID" value="NZ_CP031769.1"/>
</dbReference>
<protein>
    <submittedName>
        <fullName evidence="1">Uncharacterized protein</fullName>
    </submittedName>
</protein>
<dbReference type="Proteomes" id="UP000262073">
    <property type="component" value="Chromosome"/>
</dbReference>
<reference evidence="1 2" key="1">
    <citation type="submission" date="2018-08" db="EMBL/GenBank/DDBJ databases">
        <title>Salinimonas sediminis sp. nov., a piezophilic bacterium isolated from a deep-sea sediment sample from the New Britain Trench.</title>
        <authorList>
            <person name="Cao J."/>
        </authorList>
    </citation>
    <scope>NUCLEOTIDE SEQUENCE [LARGE SCALE GENOMIC DNA]</scope>
    <source>
        <strain evidence="1 2">N102</strain>
    </source>
</reference>
<dbReference type="OrthoDB" id="9809594at2"/>
<dbReference type="EMBL" id="CP031769">
    <property type="protein sequence ID" value="AXR06180.1"/>
    <property type="molecule type" value="Genomic_DNA"/>
</dbReference>
<evidence type="ECO:0000313" key="1">
    <source>
        <dbReference type="EMBL" id="AXR06180.1"/>
    </source>
</evidence>
<dbReference type="SUPFAM" id="SSF53756">
    <property type="entry name" value="UDP-Glycosyltransferase/glycogen phosphorylase"/>
    <property type="match status" value="1"/>
</dbReference>
<name>A0A346NKX3_9ALTE</name>
<sequence>MNNCTSTILYYIHHHGSGHLQRAKSLLAALPEHYQVVLLVASESMQDKVQGTFPTLYCECLPSKWPADAVPTARTFNRAFEGVAYTPEAGNRAQVFCTLLLAHKVDVFISDVSAELTILARAAGVPCIMQRHSGNTAIDPTQNYAYECAEALFAPYPQVVENEDFAYQFKTHYLGFFSPQFQAHEPASRRGLTLISTDPAWVASVLAGLSQVNLPIWVVGCDGPSTSHIHYAGFCQNITKHVPTDIVVCSGGNNLLSELIIMGKKLIITPEPRPYDEQVVKANRLAQGGYAVMMESQDMLHPSLWQLAIQHAAKIDISRTSALVNPHAAAQFAALIKDVLCLHSQ</sequence>
<organism evidence="1 2">
    <name type="scientific">Salinimonas sediminis</name>
    <dbReference type="NCBI Taxonomy" id="2303538"/>
    <lineage>
        <taxon>Bacteria</taxon>
        <taxon>Pseudomonadati</taxon>
        <taxon>Pseudomonadota</taxon>
        <taxon>Gammaproteobacteria</taxon>
        <taxon>Alteromonadales</taxon>
        <taxon>Alteromonadaceae</taxon>
        <taxon>Alteromonas/Salinimonas group</taxon>
        <taxon>Salinimonas</taxon>
    </lineage>
</organism>
<keyword evidence="2" id="KW-1185">Reference proteome</keyword>
<proteinExistence type="predicted"/>
<dbReference type="Gene3D" id="3.40.50.2000">
    <property type="entry name" value="Glycogen Phosphorylase B"/>
    <property type="match status" value="1"/>
</dbReference>
<evidence type="ECO:0000313" key="2">
    <source>
        <dbReference type="Proteomes" id="UP000262073"/>
    </source>
</evidence>